<reference evidence="4" key="4">
    <citation type="journal article" date="2015" name="G3 (Bethesda)">
        <title>Genome sequences of three phytopathogenic species of the Magnaporthaceae family of fungi.</title>
        <authorList>
            <person name="Okagaki L.H."/>
            <person name="Nunes C.C."/>
            <person name="Sailsbery J."/>
            <person name="Clay B."/>
            <person name="Brown D."/>
            <person name="John T."/>
            <person name="Oh Y."/>
            <person name="Young N."/>
            <person name="Fitzgerald M."/>
            <person name="Haas B.J."/>
            <person name="Zeng Q."/>
            <person name="Young S."/>
            <person name="Adiconis X."/>
            <person name="Fan L."/>
            <person name="Levin J.Z."/>
            <person name="Mitchell T.K."/>
            <person name="Okubara P.A."/>
            <person name="Farman M.L."/>
            <person name="Kohn L.M."/>
            <person name="Birren B."/>
            <person name="Ma L.-J."/>
            <person name="Dean R.A."/>
        </authorList>
    </citation>
    <scope>NUCLEOTIDE SEQUENCE</scope>
    <source>
        <strain evidence="4">R3-111a-1</strain>
    </source>
</reference>
<gene>
    <name evidence="4" type="primary">20341981</name>
    <name evidence="3" type="ORF">GGTG_01523</name>
</gene>
<dbReference type="EMBL" id="GL385395">
    <property type="protein sequence ID" value="EJT81545.1"/>
    <property type="molecule type" value="Genomic_DNA"/>
</dbReference>
<reference evidence="3" key="2">
    <citation type="submission" date="2010-07" db="EMBL/GenBank/DDBJ databases">
        <authorList>
            <consortium name="The Broad Institute Genome Sequencing Platform"/>
            <consortium name="Broad Institute Genome Sequencing Center for Infectious Disease"/>
            <person name="Ma L.-J."/>
            <person name="Dead R."/>
            <person name="Young S."/>
            <person name="Zeng Q."/>
            <person name="Koehrsen M."/>
            <person name="Alvarado L."/>
            <person name="Berlin A."/>
            <person name="Chapman S.B."/>
            <person name="Chen Z."/>
            <person name="Freedman E."/>
            <person name="Gellesch M."/>
            <person name="Goldberg J."/>
            <person name="Griggs A."/>
            <person name="Gujja S."/>
            <person name="Heilman E.R."/>
            <person name="Heiman D."/>
            <person name="Hepburn T."/>
            <person name="Howarth C."/>
            <person name="Jen D."/>
            <person name="Larson L."/>
            <person name="Mehta T."/>
            <person name="Neiman D."/>
            <person name="Pearson M."/>
            <person name="Roberts A."/>
            <person name="Saif S."/>
            <person name="Shea T."/>
            <person name="Shenoy N."/>
            <person name="Sisk P."/>
            <person name="Stolte C."/>
            <person name="Sykes S."/>
            <person name="Walk T."/>
            <person name="White J."/>
            <person name="Yandava C."/>
            <person name="Haas B."/>
            <person name="Nusbaum C."/>
            <person name="Birren B."/>
        </authorList>
    </citation>
    <scope>NUCLEOTIDE SEQUENCE</scope>
    <source>
        <strain evidence="3">R3-111a-1</strain>
    </source>
</reference>
<keyword evidence="1" id="KW-0175">Coiled coil</keyword>
<feature type="region of interest" description="Disordered" evidence="2">
    <location>
        <begin position="78"/>
        <end position="106"/>
    </location>
</feature>
<dbReference type="GeneID" id="20341981"/>
<proteinExistence type="predicted"/>
<feature type="compositionally biased region" description="Basic and acidic residues" evidence="2">
    <location>
        <begin position="97"/>
        <end position="106"/>
    </location>
</feature>
<dbReference type="VEuPathDB" id="FungiDB:GGTG_01523"/>
<feature type="compositionally biased region" description="Polar residues" evidence="2">
    <location>
        <begin position="1"/>
        <end position="26"/>
    </location>
</feature>
<feature type="region of interest" description="Disordered" evidence="2">
    <location>
        <begin position="1"/>
        <end position="31"/>
    </location>
</feature>
<reference evidence="3" key="3">
    <citation type="submission" date="2010-09" db="EMBL/GenBank/DDBJ databases">
        <title>Annotation of Gaeumannomyces graminis var. tritici R3-111a-1.</title>
        <authorList>
            <consortium name="The Broad Institute Genome Sequencing Platform"/>
            <person name="Ma L.-J."/>
            <person name="Dead R."/>
            <person name="Young S.K."/>
            <person name="Zeng Q."/>
            <person name="Gargeya S."/>
            <person name="Fitzgerald M."/>
            <person name="Haas B."/>
            <person name="Abouelleil A."/>
            <person name="Alvarado L."/>
            <person name="Arachchi H.M."/>
            <person name="Berlin A."/>
            <person name="Brown A."/>
            <person name="Chapman S.B."/>
            <person name="Chen Z."/>
            <person name="Dunbar C."/>
            <person name="Freedman E."/>
            <person name="Gearin G."/>
            <person name="Gellesch M."/>
            <person name="Goldberg J."/>
            <person name="Griggs A."/>
            <person name="Gujja S."/>
            <person name="Heiman D."/>
            <person name="Howarth C."/>
            <person name="Larson L."/>
            <person name="Lui A."/>
            <person name="MacDonald P.J.P."/>
            <person name="Mehta T."/>
            <person name="Montmayeur A."/>
            <person name="Murphy C."/>
            <person name="Neiman D."/>
            <person name="Pearson M."/>
            <person name="Priest M."/>
            <person name="Roberts A."/>
            <person name="Saif S."/>
            <person name="Shea T."/>
            <person name="Shenoy N."/>
            <person name="Sisk P."/>
            <person name="Stolte C."/>
            <person name="Sykes S."/>
            <person name="Yandava C."/>
            <person name="Wortman J."/>
            <person name="Nusbaum C."/>
            <person name="Birren B."/>
        </authorList>
    </citation>
    <scope>NUCLEOTIDE SEQUENCE</scope>
    <source>
        <strain evidence="3">R3-111a-1</strain>
    </source>
</reference>
<dbReference type="RefSeq" id="XP_009217554.1">
    <property type="nucleotide sequence ID" value="XM_009219290.1"/>
</dbReference>
<dbReference type="eggNOG" id="ENOG502SZS1">
    <property type="taxonomic scope" value="Eukaryota"/>
</dbReference>
<dbReference type="HOGENOM" id="CLU_2223451_0_0_1"/>
<reference evidence="4" key="5">
    <citation type="submission" date="2018-04" db="UniProtKB">
        <authorList>
            <consortium name="EnsemblFungi"/>
        </authorList>
    </citation>
    <scope>IDENTIFICATION</scope>
    <source>
        <strain evidence="4">R3-111a-1</strain>
    </source>
</reference>
<reference evidence="5" key="1">
    <citation type="submission" date="2010-07" db="EMBL/GenBank/DDBJ databases">
        <title>The genome sequence of Gaeumannomyces graminis var. tritici strain R3-111a-1.</title>
        <authorList>
            <consortium name="The Broad Institute Genome Sequencing Platform"/>
            <person name="Ma L.-J."/>
            <person name="Dead R."/>
            <person name="Young S."/>
            <person name="Zeng Q."/>
            <person name="Koehrsen M."/>
            <person name="Alvarado L."/>
            <person name="Berlin A."/>
            <person name="Chapman S.B."/>
            <person name="Chen Z."/>
            <person name="Freedman E."/>
            <person name="Gellesch M."/>
            <person name="Goldberg J."/>
            <person name="Griggs A."/>
            <person name="Gujja S."/>
            <person name="Heilman E.R."/>
            <person name="Heiman D."/>
            <person name="Hepburn T."/>
            <person name="Howarth C."/>
            <person name="Jen D."/>
            <person name="Larson L."/>
            <person name="Mehta T."/>
            <person name="Neiman D."/>
            <person name="Pearson M."/>
            <person name="Roberts A."/>
            <person name="Saif S."/>
            <person name="Shea T."/>
            <person name="Shenoy N."/>
            <person name="Sisk P."/>
            <person name="Stolte C."/>
            <person name="Sykes S."/>
            <person name="Walk T."/>
            <person name="White J."/>
            <person name="Yandava C."/>
            <person name="Haas B."/>
            <person name="Nusbaum C."/>
            <person name="Birren B."/>
        </authorList>
    </citation>
    <scope>NUCLEOTIDE SEQUENCE [LARGE SCALE GENOMIC DNA]</scope>
    <source>
        <strain evidence="5">R3-111a-1</strain>
    </source>
</reference>
<feature type="compositionally biased region" description="Low complexity" evidence="2">
    <location>
        <begin position="83"/>
        <end position="93"/>
    </location>
</feature>
<organism evidence="3">
    <name type="scientific">Gaeumannomyces tritici (strain R3-111a-1)</name>
    <name type="common">Wheat and barley take-all root rot fungus</name>
    <name type="synonym">Gaeumannomyces graminis var. tritici</name>
    <dbReference type="NCBI Taxonomy" id="644352"/>
    <lineage>
        <taxon>Eukaryota</taxon>
        <taxon>Fungi</taxon>
        <taxon>Dikarya</taxon>
        <taxon>Ascomycota</taxon>
        <taxon>Pezizomycotina</taxon>
        <taxon>Sordariomycetes</taxon>
        <taxon>Sordariomycetidae</taxon>
        <taxon>Magnaporthales</taxon>
        <taxon>Magnaporthaceae</taxon>
        <taxon>Gaeumannomyces</taxon>
    </lineage>
</organism>
<dbReference type="Proteomes" id="UP000006039">
    <property type="component" value="Unassembled WGS sequence"/>
</dbReference>
<protein>
    <submittedName>
        <fullName evidence="3 4">Uncharacterized protein</fullName>
    </submittedName>
</protein>
<feature type="coiled-coil region" evidence="1">
    <location>
        <begin position="31"/>
        <end position="72"/>
    </location>
</feature>
<name>J3NJU2_GAET3</name>
<dbReference type="EnsemblFungi" id="EJT81545">
    <property type="protein sequence ID" value="EJT81545"/>
    <property type="gene ID" value="GGTG_01523"/>
</dbReference>
<dbReference type="OrthoDB" id="5398685at2759"/>
<evidence type="ECO:0000313" key="3">
    <source>
        <dbReference type="EMBL" id="EJT81545.1"/>
    </source>
</evidence>
<sequence>MAAGSSSSDAQSPQKGNGSSTPSQDDSPLAARAIESELAKALKDLDRGEKAASSLEDDLSKLEARLDEILAGLDPEVIKAIDATEAPPQTQEPQPDPEPKDEGNKK</sequence>
<keyword evidence="5" id="KW-1185">Reference proteome</keyword>
<dbReference type="AlphaFoldDB" id="J3NJU2"/>
<evidence type="ECO:0000313" key="4">
    <source>
        <dbReference type="EnsemblFungi" id="EJT81545"/>
    </source>
</evidence>
<evidence type="ECO:0000256" key="2">
    <source>
        <dbReference type="SAM" id="MobiDB-lite"/>
    </source>
</evidence>
<accession>J3NJU2</accession>
<evidence type="ECO:0000313" key="5">
    <source>
        <dbReference type="Proteomes" id="UP000006039"/>
    </source>
</evidence>
<evidence type="ECO:0000256" key="1">
    <source>
        <dbReference type="SAM" id="Coils"/>
    </source>
</evidence>